<evidence type="ECO:0000256" key="7">
    <source>
        <dbReference type="ARBA" id="ARBA00023136"/>
    </source>
</evidence>
<evidence type="ECO:0000256" key="5">
    <source>
        <dbReference type="ARBA" id="ARBA00022989"/>
    </source>
</evidence>
<feature type="domain" description="Syntaxin 6/10/61 N-terminal" evidence="10">
    <location>
        <begin position="125"/>
        <end position="217"/>
    </location>
</feature>
<gene>
    <name evidence="11" type="ORF">MUK42_08009</name>
</gene>
<dbReference type="Pfam" id="PF09177">
    <property type="entry name" value="STX6_10_61_N"/>
    <property type="match status" value="1"/>
</dbReference>
<dbReference type="PANTHER" id="PTHR34949">
    <property type="entry name" value="OS05G0443700 PROTEIN"/>
    <property type="match status" value="1"/>
</dbReference>
<dbReference type="PANTHER" id="PTHR34949:SF3">
    <property type="entry name" value="OS08G0244100 PROTEIN"/>
    <property type="match status" value="1"/>
</dbReference>
<dbReference type="InterPro" id="IPR010989">
    <property type="entry name" value="SNARE"/>
</dbReference>
<evidence type="ECO:0000256" key="8">
    <source>
        <dbReference type="ARBA" id="ARBA00037801"/>
    </source>
</evidence>
<evidence type="ECO:0000313" key="11">
    <source>
        <dbReference type="EMBL" id="URE27556.1"/>
    </source>
</evidence>
<evidence type="ECO:0000256" key="6">
    <source>
        <dbReference type="ARBA" id="ARBA00023034"/>
    </source>
</evidence>
<evidence type="ECO:0000256" key="1">
    <source>
        <dbReference type="ARBA" id="ARBA00009063"/>
    </source>
</evidence>
<evidence type="ECO:0000256" key="2">
    <source>
        <dbReference type="ARBA" id="ARBA00022448"/>
    </source>
</evidence>
<feature type="compositionally biased region" description="Basic and acidic residues" evidence="9">
    <location>
        <begin position="37"/>
        <end position="47"/>
    </location>
</feature>
<organism evidence="11 12">
    <name type="scientific">Musa troglodytarum</name>
    <name type="common">fe'i banana</name>
    <dbReference type="NCBI Taxonomy" id="320322"/>
    <lineage>
        <taxon>Eukaryota</taxon>
        <taxon>Viridiplantae</taxon>
        <taxon>Streptophyta</taxon>
        <taxon>Embryophyta</taxon>
        <taxon>Tracheophyta</taxon>
        <taxon>Spermatophyta</taxon>
        <taxon>Magnoliopsida</taxon>
        <taxon>Liliopsida</taxon>
        <taxon>Zingiberales</taxon>
        <taxon>Musaceae</taxon>
        <taxon>Musa</taxon>
    </lineage>
</organism>
<evidence type="ECO:0000259" key="10">
    <source>
        <dbReference type="Pfam" id="PF09177"/>
    </source>
</evidence>
<dbReference type="OrthoDB" id="1889309at2759"/>
<keyword evidence="5" id="KW-1133">Transmembrane helix</keyword>
<dbReference type="InterPro" id="IPR015260">
    <property type="entry name" value="Syntaxin-6/10/61_N"/>
</dbReference>
<dbReference type="SUPFAM" id="SSF47661">
    <property type="entry name" value="t-snare proteins"/>
    <property type="match status" value="1"/>
</dbReference>
<evidence type="ECO:0000256" key="9">
    <source>
        <dbReference type="SAM" id="MobiDB-lite"/>
    </source>
</evidence>
<dbReference type="GO" id="GO:0015031">
    <property type="term" value="P:protein transport"/>
    <property type="evidence" value="ECO:0007669"/>
    <property type="project" value="UniProtKB-KW"/>
</dbReference>
<comment type="subcellular location">
    <subcellularLocation>
        <location evidence="8">Golgi apparatus</location>
        <location evidence="8">trans-Golgi network membrane</location>
        <topology evidence="8">Single-pass type IV membrane protein</topology>
    </subcellularLocation>
</comment>
<evidence type="ECO:0000313" key="12">
    <source>
        <dbReference type="Proteomes" id="UP001055439"/>
    </source>
</evidence>
<keyword evidence="6" id="KW-0333">Golgi apparatus</keyword>
<keyword evidence="4" id="KW-0653">Protein transport</keyword>
<accession>A0A9E7H699</accession>
<evidence type="ECO:0000256" key="4">
    <source>
        <dbReference type="ARBA" id="ARBA00022927"/>
    </source>
</evidence>
<feature type="region of interest" description="Disordered" evidence="9">
    <location>
        <begin position="37"/>
        <end position="57"/>
    </location>
</feature>
<protein>
    <submittedName>
        <fullName evidence="11">Protein DS12 from 2D-PAGE of leaf, chloroplastic</fullName>
    </submittedName>
</protein>
<reference evidence="11" key="1">
    <citation type="submission" date="2022-05" db="EMBL/GenBank/DDBJ databases">
        <title>The Musa troglodytarum L. genome provides insights into the mechanism of non-climacteric behaviour and enrichment of carotenoids.</title>
        <authorList>
            <person name="Wang J."/>
        </authorList>
    </citation>
    <scope>NUCLEOTIDE SEQUENCE</scope>
    <source>
        <tissue evidence="11">Leaf</tissue>
    </source>
</reference>
<keyword evidence="7" id="KW-0472">Membrane</keyword>
<sequence length="708" mass="79223">MSVRFRSRIRTAHRDGAAHSDSCLTVDAVSAFIRGTRGRETKEEGKGKGKSGKGRNVPRYDSSPFSLASSCSFSLLRCEEAWEYSWSLASVSLPPTVAEKIAVLIESSSLFLMSVGGSFQQWEKDVFFSAAEEVQESADVMESIYRMWTRNTRDGFDLEAPNEFRRELQTALGTAKWQLEEFGKAVKLSHGNNSSDENAITRHRQFVSAIGNQILRVEKGLNDSLIEEGKSPLCWFQLDKEERDDLANFLSGVSRDCHEAKDVAHGNPDLIRSFTGTVTINKDKRYFVEVAAKEPSEEKDDSLLVEPQQPYGQTRVLSSPDIGAWKIVIADEDTDKRSAEVRPDMLNHESGQAASLRSVESTSKLQRFRNNLWKAKNEEPHFFRHGLSYYLDLKGVTRFAQYHLFSTLLKELLFCASCGSRRRRMAVLAMASGSLRSSPGVKLGGLGLPSLWCYSLRRFRSGVAISSKTRLPSYVAVRTPRAAYPTAVEDGCSSETDRIPTPKVIIDQDSDPYATIVEITFGDRLGTLLDTMNSLKNLGLHVVKANVYLDSSGKHNRFAITNRYTGRKIDDPELLEMIRLTIINNMLQYHPESSSQLAMGATFGVEPPEQKVDVDIATRINIYDDGPNRSLLMVETADRPGLLVDLVKIITDINITVQSGEFDTEGLLAKAKFHVSYRNKPIGMSLQQVLSNSLRYFLRRPTTEEASF</sequence>
<dbReference type="FunFam" id="1.20.58.90:FF:000004">
    <property type="entry name" value="Syntaxin 10"/>
    <property type="match status" value="1"/>
</dbReference>
<name>A0A9E7H699_9LILI</name>
<evidence type="ECO:0000256" key="3">
    <source>
        <dbReference type="ARBA" id="ARBA00022692"/>
    </source>
</evidence>
<dbReference type="Gene3D" id="1.20.58.90">
    <property type="match status" value="1"/>
</dbReference>
<proteinExistence type="inferred from homology"/>
<dbReference type="EMBL" id="CP097510">
    <property type="protein sequence ID" value="URE27556.1"/>
    <property type="molecule type" value="Genomic_DNA"/>
</dbReference>
<dbReference type="CDD" id="cd04873">
    <property type="entry name" value="ACT_UUR-ACR-like"/>
    <property type="match status" value="1"/>
</dbReference>
<dbReference type="GO" id="GO:0005794">
    <property type="term" value="C:Golgi apparatus"/>
    <property type="evidence" value="ECO:0007669"/>
    <property type="project" value="UniProtKB-SubCell"/>
</dbReference>
<keyword evidence="12" id="KW-1185">Reference proteome</keyword>
<dbReference type="CDD" id="cd21442">
    <property type="entry name" value="SNARE_NTD_STX6-like"/>
    <property type="match status" value="1"/>
</dbReference>
<dbReference type="Proteomes" id="UP001055439">
    <property type="component" value="Chromosome 8"/>
</dbReference>
<comment type="similarity">
    <text evidence="1">Belongs to the syntaxin family.</text>
</comment>
<keyword evidence="2" id="KW-0813">Transport</keyword>
<dbReference type="AlphaFoldDB" id="A0A9E7H699"/>
<keyword evidence="3" id="KW-0812">Transmembrane</keyword>
<dbReference type="GO" id="GO:0048193">
    <property type="term" value="P:Golgi vesicle transport"/>
    <property type="evidence" value="ECO:0007669"/>
    <property type="project" value="InterPro"/>
</dbReference>
<dbReference type="GO" id="GO:0016020">
    <property type="term" value="C:membrane"/>
    <property type="evidence" value="ECO:0007669"/>
    <property type="project" value="InterPro"/>
</dbReference>